<keyword evidence="3" id="KW-1185">Reference proteome</keyword>
<dbReference type="AlphaFoldDB" id="A0A2P8CYS1"/>
<accession>A0A2P8CYS1</accession>
<evidence type="ECO:0000313" key="2">
    <source>
        <dbReference type="EMBL" id="PSK90077.1"/>
    </source>
</evidence>
<name>A0A2P8CYS1_9BACT</name>
<evidence type="ECO:0000256" key="1">
    <source>
        <dbReference type="SAM" id="SignalP"/>
    </source>
</evidence>
<dbReference type="RefSeq" id="WP_146146814.1">
    <property type="nucleotide sequence ID" value="NZ_PYGD01000009.1"/>
</dbReference>
<proteinExistence type="predicted"/>
<feature type="chain" id="PRO_5015165911" evidence="1">
    <location>
        <begin position="20"/>
        <end position="134"/>
    </location>
</feature>
<sequence length="134" mass="14811">MKKILLSLVLLAGLFRASAQPVTLTVDNNTPQYFIGTIVDNNWTGATPPSYMDMPNNMTSGVLGVPVQTGFPLASVYDWRGIVLRAYPSLLYYFPVYFNAPPYAAPMQGLPGTIPYNIDCRITGPNDIYIRFTP</sequence>
<dbReference type="Proteomes" id="UP000240572">
    <property type="component" value="Unassembled WGS sequence"/>
</dbReference>
<feature type="signal peptide" evidence="1">
    <location>
        <begin position="1"/>
        <end position="19"/>
    </location>
</feature>
<organism evidence="2 3">
    <name type="scientific">Taibaiella chishuiensis</name>
    <dbReference type="NCBI Taxonomy" id="1434707"/>
    <lineage>
        <taxon>Bacteria</taxon>
        <taxon>Pseudomonadati</taxon>
        <taxon>Bacteroidota</taxon>
        <taxon>Chitinophagia</taxon>
        <taxon>Chitinophagales</taxon>
        <taxon>Chitinophagaceae</taxon>
        <taxon>Taibaiella</taxon>
    </lineage>
</organism>
<dbReference type="EMBL" id="PYGD01000009">
    <property type="protein sequence ID" value="PSK90077.1"/>
    <property type="molecule type" value="Genomic_DNA"/>
</dbReference>
<comment type="caution">
    <text evidence="2">The sequence shown here is derived from an EMBL/GenBank/DDBJ whole genome shotgun (WGS) entry which is preliminary data.</text>
</comment>
<evidence type="ECO:0000313" key="3">
    <source>
        <dbReference type="Proteomes" id="UP000240572"/>
    </source>
</evidence>
<reference evidence="2 3" key="1">
    <citation type="submission" date="2018-03" db="EMBL/GenBank/DDBJ databases">
        <title>Genomic Encyclopedia of Type Strains, Phase III (KMG-III): the genomes of soil and plant-associated and newly described type strains.</title>
        <authorList>
            <person name="Whitman W."/>
        </authorList>
    </citation>
    <scope>NUCLEOTIDE SEQUENCE [LARGE SCALE GENOMIC DNA]</scope>
    <source>
        <strain evidence="2 3">CGMCC 1.12700</strain>
    </source>
</reference>
<gene>
    <name evidence="2" type="ORF">B0I18_10983</name>
</gene>
<keyword evidence="1" id="KW-0732">Signal</keyword>
<protein>
    <submittedName>
        <fullName evidence="2">Uncharacterized protein</fullName>
    </submittedName>
</protein>